<keyword evidence="11" id="KW-0808">Transferase</keyword>
<evidence type="ECO:0000256" key="5">
    <source>
        <dbReference type="ARBA" id="ARBA00022927"/>
    </source>
</evidence>
<dbReference type="GO" id="GO:0017056">
    <property type="term" value="F:structural constituent of nuclear pore"/>
    <property type="evidence" value="ECO:0007669"/>
    <property type="project" value="InterPro"/>
</dbReference>
<keyword evidence="11" id="KW-0489">Methyltransferase</keyword>
<gene>
    <name evidence="11" type="ORF">CC1G_13903</name>
</gene>
<keyword evidence="7" id="KW-0539">Nucleus</keyword>
<sequence length="1341" mass="150004">MVTVHSVAQQGFGEGTNDLYDRIRPTYQSWALSHIRSSIRNKAPLDIAELGSGTGIFTRALLNHPEWSNEIKEIRAVEPSEGMRNTFSQKVTDPRVTVSKGTFDTTGIPDGWADVVIIAQAFHWCPDYDKAAVEFDRILKPGGAVVFIWNLEDRDADAWAAQVRDLIEVHEQGTPQFRLGLWRQAFETPSYKKAFIEPEEKVWSHYIPATEQSVVDRASKTTYAKTEELSVSFYANLPIEVKQVLRNADFYKTAYMGGIDTTTGFAVVASAKTCFVWQHAQAIKGTPTCYIFLCPPESDALHPPFHALVPQGASQEPGLILISHSGQIRFWESIGIGLAGGDNFATFDLNLREDEHVTNLTRVDSQLFVASTSQGALYRLVLTSTGGKYHLSSRIFSRPPVARGLSSFLPSFLGSSSSVLNDDANSTYIRSIAVTPPSDTGERSVWVLGEENIQQWIMRPDGWEEKAIDENVSESIKIVLEDLPSAPDGNLDLELLDLAIDDTGKFILLVSYSGVEEDTGGIKRLYALTQLVLTSSETKEFFSVDTIKQVPYQNTSAPSAPVVPRIQLLFSGSIVSVEFGDTVAFCAQESNFQDRIQLKSIADRTLGVGVSQATSTLLVLTATTMMQVELSLDKIRAFNPETGHTNLIKSILMQAILYGASPENPLHFSFPPQIDEESLMRGAEQLSQAVLRSDPEVVRRNHDLTAQLNGRRDRLNWLIGFINENLVLGKMSQRSRQRLAIDAEKLFAALQLWIQYNELLATNPTFTVLNDAVHSYMADAGEMQHEDVMRAFFRYKVADLGNLIRKIFSIITLSASQTNRDVALLLPEGNRIVITALRSAFEYRAHNFQVYGIELPMISSWTSRPKTADVVLDLFNATHDALEKVLVENPASKPREIEPGCQLPQLAALFFECVSERLEWLSSPKAADEAGSSQDRDKLEQYFNSLRPGMLETLRSTGFQEEAFSLAERYQDFASLVALCHRETVYPPENNPNLERIKMYIQKYGDKFTDELYQWYIQHGELRAMFSQEHEQSAFIDKFFLKNPNPGISWLHDIGKENYGDASAALLEESTRANSLEVKHLMLSLGKLSALAQLHETNEAVDQRVLDAFHDQLDFISVHDGLATEFKSALQGVRGRHSLESQVDIIMNAKAPGLKEYKAFAKCFKDLLKHLLQGRALSIEDAVDLLTMKDNRENLSDYSTALHLLASASNLPEARRLSAFRTVWRRVYLHDDWKAIGKTAGVADATITDRYKGTALYATLCATLARARSERVPNGYETSPDVALMVPSASEIAARWSGLSQEQIEAIVEDYNLERDKLGELELEDIYHRIRELAVQDSSSW</sequence>
<dbReference type="GO" id="GO:0031080">
    <property type="term" value="C:nuclear pore outer ring"/>
    <property type="evidence" value="ECO:0007669"/>
    <property type="project" value="TreeGrafter"/>
</dbReference>
<keyword evidence="12" id="KW-1185">Reference proteome</keyword>
<accession>D6RKX1</accession>
<feature type="domain" description="Nucleoporin Nup133/Nup155-like C-terminal" evidence="8">
    <location>
        <begin position="933"/>
        <end position="1322"/>
    </location>
</feature>
<dbReference type="Pfam" id="PF03177">
    <property type="entry name" value="Nucleoporin_C"/>
    <property type="match status" value="1"/>
</dbReference>
<dbReference type="Gene3D" id="2.130.10.10">
    <property type="entry name" value="YVTN repeat-like/Quinoprotein amine dehydrogenase"/>
    <property type="match status" value="1"/>
</dbReference>
<comment type="similarity">
    <text evidence="2">Belongs to the nucleoporin Nup133 family.</text>
</comment>
<dbReference type="GO" id="GO:0000972">
    <property type="term" value="P:transcription-dependent tethering of RNA polymerase II gene DNA at nuclear periphery"/>
    <property type="evidence" value="ECO:0007669"/>
    <property type="project" value="TreeGrafter"/>
</dbReference>
<keyword evidence="4" id="KW-0509">mRNA transport</keyword>
<dbReference type="GO" id="GO:0008757">
    <property type="term" value="F:S-adenosylmethionine-dependent methyltransferase activity"/>
    <property type="evidence" value="ECO:0007669"/>
    <property type="project" value="InterPro"/>
</dbReference>
<dbReference type="eggNOG" id="KOG4121">
    <property type="taxonomic scope" value="Eukaryota"/>
</dbReference>
<dbReference type="eggNOG" id="KOG3010">
    <property type="taxonomic scope" value="Eukaryota"/>
</dbReference>
<reference evidence="11 12" key="1">
    <citation type="journal article" date="2010" name="Proc. Natl. Acad. Sci. U.S.A.">
        <title>Insights into evolution of multicellular fungi from the assembled chromosomes of the mushroom Coprinopsis cinerea (Coprinus cinereus).</title>
        <authorList>
            <person name="Stajich J.E."/>
            <person name="Wilke S.K."/>
            <person name="Ahren D."/>
            <person name="Au C.H."/>
            <person name="Birren B.W."/>
            <person name="Borodovsky M."/>
            <person name="Burns C."/>
            <person name="Canback B."/>
            <person name="Casselton L.A."/>
            <person name="Cheng C.K."/>
            <person name="Deng J."/>
            <person name="Dietrich F.S."/>
            <person name="Fargo D.C."/>
            <person name="Farman M.L."/>
            <person name="Gathman A.C."/>
            <person name="Goldberg J."/>
            <person name="Guigo R."/>
            <person name="Hoegger P.J."/>
            <person name="Hooker J.B."/>
            <person name="Huggins A."/>
            <person name="James T.Y."/>
            <person name="Kamada T."/>
            <person name="Kilaru S."/>
            <person name="Kodira C."/>
            <person name="Kues U."/>
            <person name="Kupfer D."/>
            <person name="Kwan H.S."/>
            <person name="Lomsadze A."/>
            <person name="Li W."/>
            <person name="Lilly W.W."/>
            <person name="Ma L.J."/>
            <person name="Mackey A.J."/>
            <person name="Manning G."/>
            <person name="Martin F."/>
            <person name="Muraguchi H."/>
            <person name="Natvig D.O."/>
            <person name="Palmerini H."/>
            <person name="Ramesh M.A."/>
            <person name="Rehmeyer C.J."/>
            <person name="Roe B.A."/>
            <person name="Shenoy N."/>
            <person name="Stanke M."/>
            <person name="Ter-Hovhannisyan V."/>
            <person name="Tunlid A."/>
            <person name="Velagapudi R."/>
            <person name="Vision T.J."/>
            <person name="Zeng Q."/>
            <person name="Zolan M.E."/>
            <person name="Pukkila P.J."/>
        </authorList>
    </citation>
    <scope>NUCLEOTIDE SEQUENCE [LARGE SCALE GENOMIC DNA]</scope>
    <source>
        <strain evidence="12">Okayama-7 / 130 / ATCC MYA-4618 / FGSC 9003</strain>
    </source>
</reference>
<dbReference type="HOGENOM" id="CLU_008112_0_0_1"/>
<dbReference type="Proteomes" id="UP000001861">
    <property type="component" value="Unassembled WGS sequence"/>
</dbReference>
<dbReference type="InterPro" id="IPR014908">
    <property type="entry name" value="Nucleoporin_Nup133/Nup155_N"/>
</dbReference>
<dbReference type="VEuPathDB" id="FungiDB:CC1G_13903"/>
<evidence type="ECO:0000313" key="12">
    <source>
        <dbReference type="Proteomes" id="UP000001861"/>
    </source>
</evidence>
<evidence type="ECO:0000256" key="7">
    <source>
        <dbReference type="ARBA" id="ARBA00023242"/>
    </source>
</evidence>
<dbReference type="EMBL" id="AACS02000002">
    <property type="protein sequence ID" value="EFI28369.1"/>
    <property type="molecule type" value="Genomic_DNA"/>
</dbReference>
<dbReference type="Pfam" id="PF08241">
    <property type="entry name" value="Methyltransf_11"/>
    <property type="match status" value="1"/>
</dbReference>
<keyword evidence="5" id="KW-0653">Protein transport</keyword>
<evidence type="ECO:0000313" key="11">
    <source>
        <dbReference type="EMBL" id="EFI28369.1"/>
    </source>
</evidence>
<dbReference type="OMA" id="HVATLLW"/>
<dbReference type="SUPFAM" id="SSF53335">
    <property type="entry name" value="S-adenosyl-L-methionine-dependent methyltransferases"/>
    <property type="match status" value="1"/>
</dbReference>
<dbReference type="SUPFAM" id="SSF117289">
    <property type="entry name" value="Nucleoporin domain"/>
    <property type="match status" value="1"/>
</dbReference>
<evidence type="ECO:0000259" key="8">
    <source>
        <dbReference type="Pfam" id="PF03177"/>
    </source>
</evidence>
<dbReference type="InterPro" id="IPR007187">
    <property type="entry name" value="Nucleoporin_Nup133/Nup155_C"/>
</dbReference>
<evidence type="ECO:0000256" key="6">
    <source>
        <dbReference type="ARBA" id="ARBA00023010"/>
    </source>
</evidence>
<dbReference type="InterPro" id="IPR015943">
    <property type="entry name" value="WD40/YVTN_repeat-like_dom_sf"/>
</dbReference>
<evidence type="ECO:0000259" key="9">
    <source>
        <dbReference type="Pfam" id="PF08241"/>
    </source>
</evidence>
<evidence type="ECO:0000256" key="2">
    <source>
        <dbReference type="ARBA" id="ARBA00005569"/>
    </source>
</evidence>
<evidence type="ECO:0000259" key="10">
    <source>
        <dbReference type="Pfam" id="PF08801"/>
    </source>
</evidence>
<dbReference type="STRING" id="240176.D6RKX1"/>
<dbReference type="Pfam" id="PF08801">
    <property type="entry name" value="Nucleoporin_N"/>
    <property type="match status" value="1"/>
</dbReference>
<comment type="subcellular location">
    <subcellularLocation>
        <location evidence="1">Nucleus envelope</location>
    </subcellularLocation>
</comment>
<dbReference type="OrthoDB" id="103454at2759"/>
<dbReference type="Gene3D" id="1.20.58.1380">
    <property type="match status" value="1"/>
</dbReference>
<comment type="caution">
    <text evidence="11">The sequence shown here is derived from an EMBL/GenBank/DDBJ whole genome shotgun (WGS) entry which is preliminary data.</text>
</comment>
<dbReference type="Gene3D" id="3.40.50.150">
    <property type="entry name" value="Vaccinia Virus protein VP39"/>
    <property type="match status" value="1"/>
</dbReference>
<keyword evidence="6" id="KW-0811">Translocation</keyword>
<dbReference type="PANTHER" id="PTHR13405:SF11">
    <property type="entry name" value="NUCLEAR PORE COMPLEX PROTEIN NUP133"/>
    <property type="match status" value="1"/>
</dbReference>
<feature type="domain" description="Nucleoporin Nup133/Nup155-like N-terminal" evidence="10">
    <location>
        <begin position="226"/>
        <end position="572"/>
    </location>
</feature>
<dbReference type="GO" id="GO:0006606">
    <property type="term" value="P:protein import into nucleus"/>
    <property type="evidence" value="ECO:0007669"/>
    <property type="project" value="TreeGrafter"/>
</dbReference>
<dbReference type="InterPro" id="IPR037624">
    <property type="entry name" value="Nup133-like"/>
</dbReference>
<dbReference type="InterPro" id="IPR013216">
    <property type="entry name" value="Methyltransf_11"/>
</dbReference>
<name>D6RKX1_COPC7</name>
<dbReference type="PANTHER" id="PTHR13405">
    <property type="entry name" value="NUCLEAR PORE COMPLEX PROTEIN NUP133"/>
    <property type="match status" value="1"/>
</dbReference>
<dbReference type="FunCoup" id="D6RKX1">
    <property type="interactions" value="92"/>
</dbReference>
<organism evidence="11 12">
    <name type="scientific">Coprinopsis cinerea (strain Okayama-7 / 130 / ATCC MYA-4618 / FGSC 9003)</name>
    <name type="common">Inky cap fungus</name>
    <name type="synonym">Hormographiella aspergillata</name>
    <dbReference type="NCBI Taxonomy" id="240176"/>
    <lineage>
        <taxon>Eukaryota</taxon>
        <taxon>Fungi</taxon>
        <taxon>Dikarya</taxon>
        <taxon>Basidiomycota</taxon>
        <taxon>Agaricomycotina</taxon>
        <taxon>Agaricomycetes</taxon>
        <taxon>Agaricomycetidae</taxon>
        <taxon>Agaricales</taxon>
        <taxon>Agaricineae</taxon>
        <taxon>Psathyrellaceae</taxon>
        <taxon>Coprinopsis</taxon>
    </lineage>
</organism>
<dbReference type="GO" id="GO:0032259">
    <property type="term" value="P:methylation"/>
    <property type="evidence" value="ECO:0007669"/>
    <property type="project" value="UniProtKB-KW"/>
</dbReference>
<proteinExistence type="inferred from homology"/>
<dbReference type="GO" id="GO:0016973">
    <property type="term" value="P:poly(A)+ mRNA export from nucleus"/>
    <property type="evidence" value="ECO:0007669"/>
    <property type="project" value="TreeGrafter"/>
</dbReference>
<dbReference type="GeneID" id="9379808"/>
<feature type="domain" description="Methyltransferase type 11" evidence="9">
    <location>
        <begin position="49"/>
        <end position="147"/>
    </location>
</feature>
<keyword evidence="3" id="KW-0813">Transport</keyword>
<evidence type="ECO:0000256" key="1">
    <source>
        <dbReference type="ARBA" id="ARBA00004259"/>
    </source>
</evidence>
<protein>
    <submittedName>
        <fullName evidence="11">Methyltransferase type 11</fullName>
    </submittedName>
</protein>
<dbReference type="KEGG" id="cci:CC1G_13903"/>
<dbReference type="InParanoid" id="D6RKX1"/>
<evidence type="ECO:0000256" key="4">
    <source>
        <dbReference type="ARBA" id="ARBA00022816"/>
    </source>
</evidence>
<evidence type="ECO:0000256" key="3">
    <source>
        <dbReference type="ARBA" id="ARBA00022448"/>
    </source>
</evidence>
<dbReference type="CDD" id="cd02440">
    <property type="entry name" value="AdoMet_MTases"/>
    <property type="match status" value="1"/>
</dbReference>
<dbReference type="RefSeq" id="XP_002911863.1">
    <property type="nucleotide sequence ID" value="XM_002911817.1"/>
</dbReference>
<dbReference type="InterPro" id="IPR029063">
    <property type="entry name" value="SAM-dependent_MTases_sf"/>
</dbReference>